<dbReference type="Pfam" id="PF00027">
    <property type="entry name" value="cNMP_binding"/>
    <property type="match status" value="1"/>
</dbReference>
<keyword evidence="5" id="KW-0418">Kinase</keyword>
<dbReference type="InterPro" id="IPR036390">
    <property type="entry name" value="WH_DNA-bd_sf"/>
</dbReference>
<dbReference type="SMART" id="SM00419">
    <property type="entry name" value="HTH_CRP"/>
    <property type="match status" value="1"/>
</dbReference>
<gene>
    <name evidence="5" type="ORF">SAMN02983003_1543</name>
</gene>
<dbReference type="PANTHER" id="PTHR24567">
    <property type="entry name" value="CRP FAMILY TRANSCRIPTIONAL REGULATORY PROTEIN"/>
    <property type="match status" value="1"/>
</dbReference>
<dbReference type="InterPro" id="IPR050397">
    <property type="entry name" value="Env_Response_Regulators"/>
</dbReference>
<dbReference type="SUPFAM" id="SSF51206">
    <property type="entry name" value="cAMP-binding domain-like"/>
    <property type="match status" value="1"/>
</dbReference>
<dbReference type="InterPro" id="IPR014710">
    <property type="entry name" value="RmlC-like_jellyroll"/>
</dbReference>
<dbReference type="EMBL" id="FPKU01000001">
    <property type="protein sequence ID" value="SFZ83256.1"/>
    <property type="molecule type" value="Genomic_DNA"/>
</dbReference>
<dbReference type="GO" id="GO:0003700">
    <property type="term" value="F:DNA-binding transcription factor activity"/>
    <property type="evidence" value="ECO:0007669"/>
    <property type="project" value="TreeGrafter"/>
</dbReference>
<dbReference type="STRING" id="665118.SAMN02983003_1543"/>
<evidence type="ECO:0000256" key="2">
    <source>
        <dbReference type="ARBA" id="ARBA00023125"/>
    </source>
</evidence>
<evidence type="ECO:0000259" key="4">
    <source>
        <dbReference type="PROSITE" id="PS51063"/>
    </source>
</evidence>
<dbReference type="Gene3D" id="2.60.120.10">
    <property type="entry name" value="Jelly Rolls"/>
    <property type="match status" value="1"/>
</dbReference>
<dbReference type="Proteomes" id="UP000183447">
    <property type="component" value="Unassembled WGS sequence"/>
</dbReference>
<keyword evidence="3" id="KW-0804">Transcription</keyword>
<sequence>MTATQPQINRRIPCELCPLRRLDYFRDFTPEELKFVSGFKRGELVVDQGAMVLSEGAHSAQLFTLLSGWAFRYKSLEDGRRQILNYLLPGDLVGLQGSIIGEMEHSVEALTPATFCVFQREDLPVLYREQPGLAFDVTWLASREERMLDENLLSIGRRSALERAAYLIAFLYQRAITVGMGNGKRVSLPITQQHVADTLGLSIVHTNKTLRKLASRDLIRWQGRSCEVVDEKELLAVAGWDGLVEGRRPLI</sequence>
<dbReference type="CDD" id="cd00038">
    <property type="entry name" value="CAP_ED"/>
    <property type="match status" value="1"/>
</dbReference>
<proteinExistence type="predicted"/>
<dbReference type="GO" id="GO:0003677">
    <property type="term" value="F:DNA binding"/>
    <property type="evidence" value="ECO:0007669"/>
    <property type="project" value="UniProtKB-KW"/>
</dbReference>
<dbReference type="RefSeq" id="WP_143145699.1">
    <property type="nucleotide sequence ID" value="NZ_FPKU01000001.1"/>
</dbReference>
<dbReference type="Gene3D" id="1.10.10.10">
    <property type="entry name" value="Winged helix-like DNA-binding domain superfamily/Winged helix DNA-binding domain"/>
    <property type="match status" value="1"/>
</dbReference>
<keyword evidence="2" id="KW-0238">DNA-binding</keyword>
<protein>
    <submittedName>
        <fullName evidence="5">cAMP-binding domain of CRP or a regulatory subunit of cAMP-dependent protein kinases</fullName>
    </submittedName>
</protein>
<dbReference type="OrthoDB" id="7584044at2"/>
<dbReference type="PANTHER" id="PTHR24567:SF26">
    <property type="entry name" value="REGULATORY PROTEIN YEIL"/>
    <property type="match status" value="1"/>
</dbReference>
<keyword evidence="1" id="KW-0805">Transcription regulation</keyword>
<feature type="domain" description="HTH crp-type" evidence="4">
    <location>
        <begin position="158"/>
        <end position="232"/>
    </location>
</feature>
<dbReference type="InterPro" id="IPR018490">
    <property type="entry name" value="cNMP-bd_dom_sf"/>
</dbReference>
<keyword evidence="6" id="KW-1185">Reference proteome</keyword>
<keyword evidence="5" id="KW-0808">Transferase</keyword>
<dbReference type="SUPFAM" id="SSF46785">
    <property type="entry name" value="Winged helix' DNA-binding domain"/>
    <property type="match status" value="1"/>
</dbReference>
<evidence type="ECO:0000256" key="3">
    <source>
        <dbReference type="ARBA" id="ARBA00023163"/>
    </source>
</evidence>
<reference evidence="5 6" key="1">
    <citation type="submission" date="2016-11" db="EMBL/GenBank/DDBJ databases">
        <authorList>
            <person name="Jaros S."/>
            <person name="Januszkiewicz K."/>
            <person name="Wedrychowicz H."/>
        </authorList>
    </citation>
    <scope>NUCLEOTIDE SEQUENCE [LARGE SCALE GENOMIC DNA]</scope>
    <source>
        <strain evidence="5 6">ATCC 23634</strain>
    </source>
</reference>
<name>A0A1K2HWW1_9HYPH</name>
<dbReference type="GO" id="GO:0005829">
    <property type="term" value="C:cytosol"/>
    <property type="evidence" value="ECO:0007669"/>
    <property type="project" value="TreeGrafter"/>
</dbReference>
<evidence type="ECO:0000313" key="6">
    <source>
        <dbReference type="Proteomes" id="UP000183447"/>
    </source>
</evidence>
<dbReference type="InterPro" id="IPR036388">
    <property type="entry name" value="WH-like_DNA-bd_sf"/>
</dbReference>
<dbReference type="InterPro" id="IPR012318">
    <property type="entry name" value="HTH_CRP"/>
</dbReference>
<dbReference type="AlphaFoldDB" id="A0A1K2HWW1"/>
<dbReference type="PROSITE" id="PS51063">
    <property type="entry name" value="HTH_CRP_2"/>
    <property type="match status" value="1"/>
</dbReference>
<dbReference type="Pfam" id="PF13545">
    <property type="entry name" value="HTH_Crp_2"/>
    <property type="match status" value="1"/>
</dbReference>
<organism evidence="5 6">
    <name type="scientific">Devosia enhydra</name>
    <dbReference type="NCBI Taxonomy" id="665118"/>
    <lineage>
        <taxon>Bacteria</taxon>
        <taxon>Pseudomonadati</taxon>
        <taxon>Pseudomonadota</taxon>
        <taxon>Alphaproteobacteria</taxon>
        <taxon>Hyphomicrobiales</taxon>
        <taxon>Devosiaceae</taxon>
        <taxon>Devosia</taxon>
    </lineage>
</organism>
<dbReference type="InterPro" id="IPR000595">
    <property type="entry name" value="cNMP-bd_dom"/>
</dbReference>
<evidence type="ECO:0000313" key="5">
    <source>
        <dbReference type="EMBL" id="SFZ83256.1"/>
    </source>
</evidence>
<accession>A0A1K2HWW1</accession>
<dbReference type="GO" id="GO:0016301">
    <property type="term" value="F:kinase activity"/>
    <property type="evidence" value="ECO:0007669"/>
    <property type="project" value="UniProtKB-KW"/>
</dbReference>
<evidence type="ECO:0000256" key="1">
    <source>
        <dbReference type="ARBA" id="ARBA00023015"/>
    </source>
</evidence>